<dbReference type="InterPro" id="IPR013932">
    <property type="entry name" value="TATA-bd_TIP120"/>
</dbReference>
<feature type="region of interest" description="Disordered" evidence="4">
    <location>
        <begin position="194"/>
        <end position="216"/>
    </location>
</feature>
<evidence type="ECO:0000256" key="3">
    <source>
        <dbReference type="ARBA" id="ARBA00022786"/>
    </source>
</evidence>
<dbReference type="EMBL" id="GEEE01018865">
    <property type="protein sequence ID" value="JAP44360.1"/>
    <property type="molecule type" value="Transcribed_RNA"/>
</dbReference>
<evidence type="ECO:0000259" key="5">
    <source>
        <dbReference type="Pfam" id="PF08623"/>
    </source>
</evidence>
<feature type="non-terminal residue" evidence="6">
    <location>
        <position position="1"/>
    </location>
</feature>
<dbReference type="InterPro" id="IPR016024">
    <property type="entry name" value="ARM-type_fold"/>
</dbReference>
<comment type="similarity">
    <text evidence="1">Belongs to the CAND family.</text>
</comment>
<evidence type="ECO:0000256" key="4">
    <source>
        <dbReference type="SAM" id="MobiDB-lite"/>
    </source>
</evidence>
<evidence type="ECO:0000256" key="2">
    <source>
        <dbReference type="ARBA" id="ARBA00022737"/>
    </source>
</evidence>
<dbReference type="InterPro" id="IPR039852">
    <property type="entry name" value="CAND1/CAND2"/>
</dbReference>
<name>A0A0X3NZ12_SCHSO</name>
<sequence>NTATEESSAGGGGGGGGGRSLPLVCEIRPAAAVSLGRLVVGQPSTLLPFLLKAVGDAAAVEKPDASSGLDVSRAAYSQRLSFYYLLQALREAVVNLLEINAIDCIRANLDTLWSLLLANSGRPEEGSRNLVAECLGRISLISPQLLIGRLQTQLNSPEAANSALTRCTLVTAAKYILVVSEGGAAGTFFETTDPATPHSAEASASPGGFLDRAGDNPTRFPFEEAESVLCGSGGASEGAVPLTDFLARLLDPDLNVRKAALLTLNTAAHHRSGLLIRPLLNRPLVSTVLTSGGEWKSGPPTLLQVLYRETLVRPELIREVEMGPFKRQEDDGLELRKSAYECLSTLLDNCVDSLQMSDFLDLLINGLKDHNDIRLLVYHMLQRIIQLQPLEVTQKMEQLVGPLKAVLLARPKQDWVKQELDKMEELKRCATVVIVDFRNLIDIEKNRYYLDLLHTIDSERTLKATYDQVLSTAERSTRVSRESLSSGMPFS</sequence>
<dbReference type="PANTHER" id="PTHR12696">
    <property type="entry name" value="TIP120"/>
    <property type="match status" value="1"/>
</dbReference>
<keyword evidence="3" id="KW-0833">Ubl conjugation pathway</keyword>
<keyword evidence="2" id="KW-0677">Repeat</keyword>
<dbReference type="InterPro" id="IPR011989">
    <property type="entry name" value="ARM-like"/>
</dbReference>
<gene>
    <name evidence="6" type="primary">CAND1</name>
    <name evidence="6" type="ORF">TR97748</name>
</gene>
<evidence type="ECO:0000313" key="6">
    <source>
        <dbReference type="EMBL" id="JAP44360.1"/>
    </source>
</evidence>
<accession>A0A0X3NZ12</accession>
<protein>
    <submittedName>
        <fullName evidence="6">Cullin-associated NEDD8-dissociated protein 1</fullName>
    </submittedName>
</protein>
<dbReference type="AlphaFoldDB" id="A0A0X3NZ12"/>
<organism evidence="6">
    <name type="scientific">Schistocephalus solidus</name>
    <name type="common">Tapeworm</name>
    <dbReference type="NCBI Taxonomy" id="70667"/>
    <lineage>
        <taxon>Eukaryota</taxon>
        <taxon>Metazoa</taxon>
        <taxon>Spiralia</taxon>
        <taxon>Lophotrochozoa</taxon>
        <taxon>Platyhelminthes</taxon>
        <taxon>Cestoda</taxon>
        <taxon>Eucestoda</taxon>
        <taxon>Diphyllobothriidea</taxon>
        <taxon>Diphyllobothriidae</taxon>
        <taxon>Schistocephalus</taxon>
    </lineage>
</organism>
<evidence type="ECO:0000256" key="1">
    <source>
        <dbReference type="ARBA" id="ARBA00007657"/>
    </source>
</evidence>
<dbReference type="Pfam" id="PF08623">
    <property type="entry name" value="TIP120"/>
    <property type="match status" value="1"/>
</dbReference>
<reference evidence="6" key="1">
    <citation type="submission" date="2016-01" db="EMBL/GenBank/DDBJ databases">
        <title>Reference transcriptome for the parasite Schistocephalus solidus: insights into the molecular evolution of parasitism.</title>
        <authorList>
            <person name="Hebert F.O."/>
            <person name="Grambauer S."/>
            <person name="Barber I."/>
            <person name="Landry C.R."/>
            <person name="Aubin-Horth N."/>
        </authorList>
    </citation>
    <scope>NUCLEOTIDE SEQUENCE</scope>
</reference>
<proteinExistence type="inferred from homology"/>
<dbReference type="Gene3D" id="1.25.10.10">
    <property type="entry name" value="Leucine-rich Repeat Variant"/>
    <property type="match status" value="1"/>
</dbReference>
<dbReference type="GO" id="GO:0010265">
    <property type="term" value="P:SCF complex assembly"/>
    <property type="evidence" value="ECO:0007669"/>
    <property type="project" value="InterPro"/>
</dbReference>
<feature type="domain" description="TATA-binding protein interacting (TIP20)" evidence="5">
    <location>
        <begin position="301"/>
        <end position="443"/>
    </location>
</feature>
<dbReference type="SUPFAM" id="SSF48371">
    <property type="entry name" value="ARM repeat"/>
    <property type="match status" value="1"/>
</dbReference>